<feature type="chain" id="PRO_5047365820" evidence="2">
    <location>
        <begin position="22"/>
        <end position="458"/>
    </location>
</feature>
<reference evidence="4 5" key="1">
    <citation type="submission" date="2020-08" db="EMBL/GenBank/DDBJ databases">
        <title>Exploring microbial biodiversity for novel pathways involved in the catabolism of aromatic compounds derived from lignin.</title>
        <authorList>
            <person name="Elkins J."/>
        </authorList>
    </citation>
    <scope>NUCLEOTIDE SEQUENCE [LARGE SCALE GENOMIC DNA]</scope>
    <source>
        <strain evidence="4 5">B1D3A</strain>
    </source>
</reference>
<feature type="domain" description="Beta-lactamase-related" evidence="3">
    <location>
        <begin position="166"/>
        <end position="434"/>
    </location>
</feature>
<evidence type="ECO:0000313" key="5">
    <source>
        <dbReference type="Proteomes" id="UP001138540"/>
    </source>
</evidence>
<feature type="signal peptide" evidence="2">
    <location>
        <begin position="1"/>
        <end position="21"/>
    </location>
</feature>
<dbReference type="Pfam" id="PF00144">
    <property type="entry name" value="Beta-lactamase"/>
    <property type="match status" value="1"/>
</dbReference>
<protein>
    <submittedName>
        <fullName evidence="4">CubicO group peptidase (Beta-lactamase class C family)</fullName>
    </submittedName>
</protein>
<dbReference type="PANTHER" id="PTHR43283:SF7">
    <property type="entry name" value="BETA-LACTAMASE-RELATED DOMAIN-CONTAINING PROTEIN"/>
    <property type="match status" value="1"/>
</dbReference>
<evidence type="ECO:0000256" key="1">
    <source>
        <dbReference type="SAM" id="MobiDB-lite"/>
    </source>
</evidence>
<keyword evidence="2" id="KW-0732">Signal</keyword>
<comment type="caution">
    <text evidence="4">The sequence shown here is derived from an EMBL/GenBank/DDBJ whole genome shotgun (WGS) entry which is preliminary data.</text>
</comment>
<evidence type="ECO:0000259" key="3">
    <source>
        <dbReference type="Pfam" id="PF00144"/>
    </source>
</evidence>
<dbReference type="RefSeq" id="WP_184153368.1">
    <property type="nucleotide sequence ID" value="NZ_JACHKA010000001.1"/>
</dbReference>
<proteinExistence type="predicted"/>
<dbReference type="Gene3D" id="3.40.710.10">
    <property type="entry name" value="DD-peptidase/beta-lactamase superfamily"/>
    <property type="match status" value="1"/>
</dbReference>
<evidence type="ECO:0000256" key="2">
    <source>
        <dbReference type="SAM" id="SignalP"/>
    </source>
</evidence>
<evidence type="ECO:0000313" key="4">
    <source>
        <dbReference type="EMBL" id="MBB5986140.1"/>
    </source>
</evidence>
<accession>A0ABR6NFT4</accession>
<gene>
    <name evidence="4" type="ORF">HNP60_002114</name>
</gene>
<dbReference type="InterPro" id="IPR001466">
    <property type="entry name" value="Beta-lactam-related"/>
</dbReference>
<name>A0ABR6NFT4_9SPHN</name>
<dbReference type="PANTHER" id="PTHR43283">
    <property type="entry name" value="BETA-LACTAMASE-RELATED"/>
    <property type="match status" value="1"/>
</dbReference>
<dbReference type="InterPro" id="IPR012338">
    <property type="entry name" value="Beta-lactam/transpept-like"/>
</dbReference>
<feature type="region of interest" description="Disordered" evidence="1">
    <location>
        <begin position="113"/>
        <end position="137"/>
    </location>
</feature>
<dbReference type="InterPro" id="IPR050789">
    <property type="entry name" value="Diverse_Enzym_Activities"/>
</dbReference>
<dbReference type="SUPFAM" id="SSF56601">
    <property type="entry name" value="beta-lactamase/transpeptidase-like"/>
    <property type="match status" value="1"/>
</dbReference>
<sequence length="458" mass="48553">MTRSALRLPLLAAALASPALAQSQPAPTPHDRAIAAGYKAAMLCSAIFNGGRSEAQIEAVELRGIYPQYAAIVPTLTAEVDRASATVSVAFDDALPARRAVWRAGTGCTNMPIGAPASPGAQRHAVPPGPAPADPRPWPLGDALPRVAMPPLAPVTAAFKSDTYGAGIVTTGVIVLKGNQMIAERYAEGFGPLTAQRTWSVAKSITGTLVGIAAAQGLVDVAKPADIPEWQDGLAPDPRRPITLDQLLRMASGLYSGTAGNRTDAVYFGGTAVTEETVGLPLEAAPGTRFRYANNDIMLAMRALRATLGEERYRDFPATALFEPLGMRHSVAETDWRGNFISTSQMWTSARDLARFGLLYLDDGVWNGRRLLPEGWVSYVTMPAGPQPEGAFGYGATFWLLNSSPGVPADTYAAFGNRGQYVVIVPSRRIVIVRRGEDPAGAPFDVARFTADVLAAVR</sequence>
<organism evidence="4 5">
    <name type="scientific">Sphingobium lignivorans</name>
    <dbReference type="NCBI Taxonomy" id="2735886"/>
    <lineage>
        <taxon>Bacteria</taxon>
        <taxon>Pseudomonadati</taxon>
        <taxon>Pseudomonadota</taxon>
        <taxon>Alphaproteobacteria</taxon>
        <taxon>Sphingomonadales</taxon>
        <taxon>Sphingomonadaceae</taxon>
        <taxon>Sphingobium</taxon>
    </lineage>
</organism>
<keyword evidence="5" id="KW-1185">Reference proteome</keyword>
<feature type="compositionally biased region" description="Pro residues" evidence="1">
    <location>
        <begin position="127"/>
        <end position="137"/>
    </location>
</feature>
<dbReference type="EMBL" id="JACHKA010000001">
    <property type="protein sequence ID" value="MBB5986140.1"/>
    <property type="molecule type" value="Genomic_DNA"/>
</dbReference>
<dbReference type="Proteomes" id="UP001138540">
    <property type="component" value="Unassembled WGS sequence"/>
</dbReference>